<evidence type="ECO:0000259" key="1">
    <source>
        <dbReference type="Pfam" id="PF01261"/>
    </source>
</evidence>
<feature type="domain" description="Xylose isomerase-like TIM barrel" evidence="1">
    <location>
        <begin position="51"/>
        <end position="314"/>
    </location>
</feature>
<gene>
    <name evidence="2" type="ORF">AKJ44_02675</name>
</gene>
<dbReference type="Gene3D" id="3.20.20.150">
    <property type="entry name" value="Divalent-metal-dependent TIM barrel enzymes"/>
    <property type="match status" value="1"/>
</dbReference>
<dbReference type="InterPro" id="IPR013022">
    <property type="entry name" value="Xyl_isomerase-like_TIM-brl"/>
</dbReference>
<dbReference type="Pfam" id="PF01261">
    <property type="entry name" value="AP_endonuc_2"/>
    <property type="match status" value="1"/>
</dbReference>
<comment type="caution">
    <text evidence="2">The sequence shown here is derived from an EMBL/GenBank/DDBJ whole genome shotgun (WGS) entry which is preliminary data.</text>
</comment>
<proteinExistence type="predicted"/>
<evidence type="ECO:0000313" key="2">
    <source>
        <dbReference type="EMBL" id="KXB01289.1"/>
    </source>
</evidence>
<dbReference type="EMBL" id="LHXY01000043">
    <property type="protein sequence ID" value="KXB01289.1"/>
    <property type="molecule type" value="Genomic_DNA"/>
</dbReference>
<keyword evidence="3" id="KW-1185">Reference proteome</keyword>
<sequence length="323" mass="37048">MRLGRDFTNCLLPDYLKEEQRTALLNEELDLPSANAMVLEDYKKDVVGQLKIINKMGMNHLELDSDPPNPYLDFTEKQRKEIRETAESMDITLSLHLPYTYIGASLCCFQESDRKIAAAHSLECAEFAADIGAKHVVTHPGKIPFYQAKGRYYEQAKNAIVKSLSEIYEVCESGGVNLHMENNVAFDNFMTEVNECIEVIRKARDRGTEVYFLFDIGHWFTRADAGKEIPDDPVKVVEDVPKELIKELHLNDYVPEKIIFHPPLHLQWGPLKREALERYAKIAKGKGVETIVLETALKNINQFRDRDKLLEDEAKYVREVFGV</sequence>
<dbReference type="Proteomes" id="UP000070035">
    <property type="component" value="Unassembled WGS sequence"/>
</dbReference>
<evidence type="ECO:0000313" key="3">
    <source>
        <dbReference type="Proteomes" id="UP000070035"/>
    </source>
</evidence>
<dbReference type="AlphaFoldDB" id="A0A133V4B7"/>
<dbReference type="SUPFAM" id="SSF51658">
    <property type="entry name" value="Xylose isomerase-like"/>
    <property type="match status" value="1"/>
</dbReference>
<dbReference type="InterPro" id="IPR050312">
    <property type="entry name" value="IolE/XylAMocC-like"/>
</dbReference>
<dbReference type="InterPro" id="IPR036237">
    <property type="entry name" value="Xyl_isomerase-like_sf"/>
</dbReference>
<organism evidence="2 3">
    <name type="scientific">candidate division MSBL1 archaeon SCGC-AAA261F17</name>
    <dbReference type="NCBI Taxonomy" id="1698274"/>
    <lineage>
        <taxon>Archaea</taxon>
        <taxon>Methanobacteriati</taxon>
        <taxon>Methanobacteriota</taxon>
        <taxon>candidate division MSBL1</taxon>
    </lineage>
</organism>
<name>A0A133V4B7_9EURY</name>
<protein>
    <recommendedName>
        <fullName evidence="1">Xylose isomerase-like TIM barrel domain-containing protein</fullName>
    </recommendedName>
</protein>
<dbReference type="PANTHER" id="PTHR12110">
    <property type="entry name" value="HYDROXYPYRUVATE ISOMERASE"/>
    <property type="match status" value="1"/>
</dbReference>
<reference evidence="2 3" key="1">
    <citation type="journal article" date="2016" name="Sci. Rep.">
        <title>Metabolic traits of an uncultured archaeal lineage -MSBL1- from brine pools of the Red Sea.</title>
        <authorList>
            <person name="Mwirichia R."/>
            <person name="Alam I."/>
            <person name="Rashid M."/>
            <person name="Vinu M."/>
            <person name="Ba-Alawi W."/>
            <person name="Anthony Kamau A."/>
            <person name="Kamanda Ngugi D."/>
            <person name="Goker M."/>
            <person name="Klenk H.P."/>
            <person name="Bajic V."/>
            <person name="Stingl U."/>
        </authorList>
    </citation>
    <scope>NUCLEOTIDE SEQUENCE [LARGE SCALE GENOMIC DNA]</scope>
    <source>
        <strain evidence="2">SCGC-AAA261F17</strain>
    </source>
</reference>
<accession>A0A133V4B7</accession>